<feature type="compositionally biased region" description="Polar residues" evidence="1">
    <location>
        <begin position="180"/>
        <end position="192"/>
    </location>
</feature>
<evidence type="ECO:0000313" key="3">
    <source>
        <dbReference type="Proteomes" id="UP000567179"/>
    </source>
</evidence>
<evidence type="ECO:0000256" key="1">
    <source>
        <dbReference type="SAM" id="MobiDB-lite"/>
    </source>
</evidence>
<dbReference type="EMBL" id="JAACJJ010000056">
    <property type="protein sequence ID" value="KAF5312887.1"/>
    <property type="molecule type" value="Genomic_DNA"/>
</dbReference>
<accession>A0A8H5AXS7</accession>
<keyword evidence="3" id="KW-1185">Reference proteome</keyword>
<feature type="region of interest" description="Disordered" evidence="1">
    <location>
        <begin position="1"/>
        <end position="82"/>
    </location>
</feature>
<reference evidence="2 3" key="1">
    <citation type="journal article" date="2020" name="ISME J.">
        <title>Uncovering the hidden diversity of litter-decomposition mechanisms in mushroom-forming fungi.</title>
        <authorList>
            <person name="Floudas D."/>
            <person name="Bentzer J."/>
            <person name="Ahren D."/>
            <person name="Johansson T."/>
            <person name="Persson P."/>
            <person name="Tunlid A."/>
        </authorList>
    </citation>
    <scope>NUCLEOTIDE SEQUENCE [LARGE SCALE GENOMIC DNA]</scope>
    <source>
        <strain evidence="2 3">CBS 101986</strain>
    </source>
</reference>
<gene>
    <name evidence="2" type="ORF">D9619_003426</name>
</gene>
<proteinExistence type="predicted"/>
<dbReference type="Proteomes" id="UP000567179">
    <property type="component" value="Unassembled WGS sequence"/>
</dbReference>
<name>A0A8H5AXS7_9AGAR</name>
<evidence type="ECO:0000313" key="2">
    <source>
        <dbReference type="EMBL" id="KAF5312887.1"/>
    </source>
</evidence>
<sequence length="290" mass="32343">MHSPTSVSHHRQSTSSPTSLEESTEVAHALYHHPNDAQSQPANPPFDVVNLLQPRDEAQRVLWEDEANKRATGRHELQPRSDHWATKGWTIYNAHGRQGSSWRKREEEPKTPVQKSKQPALPSARADVRPYRTFFTIPDQAEADTGKSLHVGVSEALVEAMQTRYSSPSSAVDLAVSPCPSRTPSLTYSDGSDSGEEDMPSIDLDHLHGSPLSGNDDCLIMDYESSSSAYYYGEVNQYPPQPIQTIEAEIANLNAVFRAKQEDMDVVQKADLLFMEFINIDSCTDVPMDY</sequence>
<feature type="region of interest" description="Disordered" evidence="1">
    <location>
        <begin position="95"/>
        <end position="125"/>
    </location>
</feature>
<feature type="region of interest" description="Disordered" evidence="1">
    <location>
        <begin position="171"/>
        <end position="199"/>
    </location>
</feature>
<comment type="caution">
    <text evidence="2">The sequence shown here is derived from an EMBL/GenBank/DDBJ whole genome shotgun (WGS) entry which is preliminary data.</text>
</comment>
<protein>
    <submittedName>
        <fullName evidence="2">Uncharacterized protein</fullName>
    </submittedName>
</protein>
<organism evidence="2 3">
    <name type="scientific">Psilocybe cf. subviscida</name>
    <dbReference type="NCBI Taxonomy" id="2480587"/>
    <lineage>
        <taxon>Eukaryota</taxon>
        <taxon>Fungi</taxon>
        <taxon>Dikarya</taxon>
        <taxon>Basidiomycota</taxon>
        <taxon>Agaricomycotina</taxon>
        <taxon>Agaricomycetes</taxon>
        <taxon>Agaricomycetidae</taxon>
        <taxon>Agaricales</taxon>
        <taxon>Agaricineae</taxon>
        <taxon>Strophariaceae</taxon>
        <taxon>Psilocybe</taxon>
    </lineage>
</organism>
<feature type="compositionally biased region" description="Basic and acidic residues" evidence="1">
    <location>
        <begin position="54"/>
        <end position="82"/>
    </location>
</feature>
<dbReference type="AlphaFoldDB" id="A0A8H5AXS7"/>